<dbReference type="InterPro" id="IPR000488">
    <property type="entry name" value="Death_dom"/>
</dbReference>
<protein>
    <submittedName>
        <fullName evidence="3">Fas-associated death domain protein-like</fullName>
    </submittedName>
</protein>
<dbReference type="GO" id="GO:0007165">
    <property type="term" value="P:signal transduction"/>
    <property type="evidence" value="ECO:0007669"/>
    <property type="project" value="InterPro"/>
</dbReference>
<dbReference type="Proteomes" id="UP000504633">
    <property type="component" value="Unplaced"/>
</dbReference>
<sequence>MDTGVHWSYDVLKKMEIEGASEHDLDWLKESFAIEIGSPKNVNRINTIKDLIDCLEQGGQISEENIEPLLSLGKNNMQPQEAVDNYLRVERRAAINCFQELSLAEELKQQLYINPQRAAQPAVAAPQHCVTVTQFKEAKRAAVFKKISQQLGRSWRDLGRKLNISEGTMDEIEMLYPQDFKSRILRLLQIFEEDECNDPRQLLLQLCRGLSECGRKDLRYRVEQIMSH</sequence>
<proteinExistence type="predicted"/>
<name>A0A6J1LEA9_DROHY</name>
<keyword evidence="2" id="KW-1185">Reference proteome</keyword>
<dbReference type="Gene3D" id="1.10.533.10">
    <property type="entry name" value="Death Domain, Fas"/>
    <property type="match status" value="1"/>
</dbReference>
<dbReference type="KEGG" id="dhe:111595133"/>
<dbReference type="RefSeq" id="XP_023164473.2">
    <property type="nucleotide sequence ID" value="XM_023308705.2"/>
</dbReference>
<evidence type="ECO:0000259" key="1">
    <source>
        <dbReference type="PROSITE" id="PS50017"/>
    </source>
</evidence>
<evidence type="ECO:0000313" key="2">
    <source>
        <dbReference type="Proteomes" id="UP000504633"/>
    </source>
</evidence>
<dbReference type="PROSITE" id="PS50017">
    <property type="entry name" value="DEATH_DOMAIN"/>
    <property type="match status" value="1"/>
</dbReference>
<dbReference type="OrthoDB" id="100767at2759"/>
<dbReference type="GeneID" id="111595133"/>
<feature type="domain" description="Death" evidence="1">
    <location>
        <begin position="140"/>
        <end position="226"/>
    </location>
</feature>
<dbReference type="SUPFAM" id="SSF47986">
    <property type="entry name" value="DEATH domain"/>
    <property type="match status" value="1"/>
</dbReference>
<accession>A0A6J1LEA9</accession>
<dbReference type="Pfam" id="PF00531">
    <property type="entry name" value="Death"/>
    <property type="match status" value="1"/>
</dbReference>
<dbReference type="OMA" id="MEEDECH"/>
<gene>
    <name evidence="3" type="primary">LOC111595133</name>
</gene>
<reference evidence="3" key="1">
    <citation type="submission" date="2025-08" db="UniProtKB">
        <authorList>
            <consortium name="RefSeq"/>
        </authorList>
    </citation>
    <scope>IDENTIFICATION</scope>
    <source>
        <strain evidence="3">15085-1641.00</strain>
        <tissue evidence="3">Whole body</tissue>
    </source>
</reference>
<dbReference type="AlphaFoldDB" id="A0A6J1LEA9"/>
<organism evidence="2 3">
    <name type="scientific">Drosophila hydei</name>
    <name type="common">Fruit fly</name>
    <dbReference type="NCBI Taxonomy" id="7224"/>
    <lineage>
        <taxon>Eukaryota</taxon>
        <taxon>Metazoa</taxon>
        <taxon>Ecdysozoa</taxon>
        <taxon>Arthropoda</taxon>
        <taxon>Hexapoda</taxon>
        <taxon>Insecta</taxon>
        <taxon>Pterygota</taxon>
        <taxon>Neoptera</taxon>
        <taxon>Endopterygota</taxon>
        <taxon>Diptera</taxon>
        <taxon>Brachycera</taxon>
        <taxon>Muscomorpha</taxon>
        <taxon>Ephydroidea</taxon>
        <taxon>Drosophilidae</taxon>
        <taxon>Drosophila</taxon>
    </lineage>
</organism>
<dbReference type="CDD" id="cd01670">
    <property type="entry name" value="Death"/>
    <property type="match status" value="1"/>
</dbReference>
<evidence type="ECO:0000313" key="3">
    <source>
        <dbReference type="RefSeq" id="XP_023164473.2"/>
    </source>
</evidence>
<dbReference type="InterPro" id="IPR011029">
    <property type="entry name" value="DEATH-like_dom_sf"/>
</dbReference>